<evidence type="ECO:0000256" key="2">
    <source>
        <dbReference type="SAM" id="Phobius"/>
    </source>
</evidence>
<evidence type="ECO:0000256" key="1">
    <source>
        <dbReference type="SAM" id="MobiDB-lite"/>
    </source>
</evidence>
<evidence type="ECO:0000313" key="4">
    <source>
        <dbReference type="Proteomes" id="UP001501195"/>
    </source>
</evidence>
<feature type="region of interest" description="Disordered" evidence="1">
    <location>
        <begin position="328"/>
        <end position="350"/>
    </location>
</feature>
<accession>A0ABP9HTC6</accession>
<dbReference type="PIRSF" id="PIRSF026166">
    <property type="entry name" value="UCP026166"/>
    <property type="match status" value="1"/>
</dbReference>
<dbReference type="Pfam" id="PF13593">
    <property type="entry name" value="SBF_like"/>
    <property type="match status" value="1"/>
</dbReference>
<dbReference type="Proteomes" id="UP001501195">
    <property type="component" value="Unassembled WGS sequence"/>
</dbReference>
<proteinExistence type="predicted"/>
<feature type="transmembrane region" description="Helical" evidence="2">
    <location>
        <begin position="237"/>
        <end position="259"/>
    </location>
</feature>
<feature type="transmembrane region" description="Helical" evidence="2">
    <location>
        <begin position="7"/>
        <end position="28"/>
    </location>
</feature>
<feature type="compositionally biased region" description="Basic residues" evidence="1">
    <location>
        <begin position="330"/>
        <end position="341"/>
    </location>
</feature>
<reference evidence="4" key="1">
    <citation type="journal article" date="2019" name="Int. J. Syst. Evol. Microbiol.">
        <title>The Global Catalogue of Microorganisms (GCM) 10K type strain sequencing project: providing services to taxonomists for standard genome sequencing and annotation.</title>
        <authorList>
            <consortium name="The Broad Institute Genomics Platform"/>
            <consortium name="The Broad Institute Genome Sequencing Center for Infectious Disease"/>
            <person name="Wu L."/>
            <person name="Ma J."/>
        </authorList>
    </citation>
    <scope>NUCLEOTIDE SEQUENCE [LARGE SCALE GENOMIC DNA]</scope>
    <source>
        <strain evidence="4">JCM 18126</strain>
    </source>
</reference>
<dbReference type="InterPro" id="IPR016833">
    <property type="entry name" value="Put_Na-Bile_cotransptr"/>
</dbReference>
<dbReference type="Gene3D" id="1.20.1530.20">
    <property type="match status" value="1"/>
</dbReference>
<feature type="transmembrane region" description="Helical" evidence="2">
    <location>
        <begin position="280"/>
        <end position="304"/>
    </location>
</feature>
<keyword evidence="2" id="KW-1133">Transmembrane helix</keyword>
<name>A0ABP9HTC6_9ACTN</name>
<feature type="transmembrane region" description="Helical" evidence="2">
    <location>
        <begin position="138"/>
        <end position="161"/>
    </location>
</feature>
<keyword evidence="2" id="KW-0812">Transmembrane</keyword>
<comment type="caution">
    <text evidence="3">The sequence shown here is derived from an EMBL/GenBank/DDBJ whole genome shotgun (WGS) entry which is preliminary data.</text>
</comment>
<evidence type="ECO:0000313" key="3">
    <source>
        <dbReference type="EMBL" id="GAA4977542.1"/>
    </source>
</evidence>
<dbReference type="EMBL" id="BAABIL010000239">
    <property type="protein sequence ID" value="GAA4977542.1"/>
    <property type="molecule type" value="Genomic_DNA"/>
</dbReference>
<dbReference type="InterPro" id="IPR038770">
    <property type="entry name" value="Na+/solute_symporter_sf"/>
</dbReference>
<dbReference type="PANTHER" id="PTHR18640:SF5">
    <property type="entry name" value="SODIUM_BILE ACID COTRANSPORTER 7"/>
    <property type="match status" value="1"/>
</dbReference>
<feature type="transmembrane region" description="Helical" evidence="2">
    <location>
        <begin position="206"/>
        <end position="225"/>
    </location>
</feature>
<feature type="transmembrane region" description="Helical" evidence="2">
    <location>
        <begin position="75"/>
        <end position="98"/>
    </location>
</feature>
<feature type="transmembrane region" description="Helical" evidence="2">
    <location>
        <begin position="167"/>
        <end position="185"/>
    </location>
</feature>
<keyword evidence="4" id="KW-1185">Reference proteome</keyword>
<feature type="transmembrane region" description="Helical" evidence="2">
    <location>
        <begin position="34"/>
        <end position="54"/>
    </location>
</feature>
<protein>
    <submittedName>
        <fullName evidence="3">Bile acid:sodium symporter</fullName>
    </submittedName>
</protein>
<dbReference type="PANTHER" id="PTHR18640">
    <property type="entry name" value="SOLUTE CARRIER FAMILY 10 MEMBER 7"/>
    <property type="match status" value="1"/>
</dbReference>
<keyword evidence="2" id="KW-0472">Membrane</keyword>
<sequence length="350" mass="36141">MSRLRRLWGYLDPFLVALLATVGLASLLPARGGAAEGLSVAADVAVAFLFFLYGNRLATRAALAAVRDWKLHGTVLAVTFVAYPLLGLLLGVVLPALLPEHLLPADLVTGIVFLTLLPSTVNSSIAFTSLAGGNVPAAICAASFSNLLGVLLTPLLVAALLGGQVQLSTASVGAVALQVLAPFLAGQLTRRWLGPWVGRHKRTTQLCDRGAILLVVYTAFSSGVVDGLWQRVSAAEVGVLLAACAVLLAAGMGLAEAAGRALGFGRADRLVVLFCGSKKSLATGVPMATLLLPAATVGTAVLPLMLFHQVQLLVCAVIARRAAAVSGASGRRHRPGRRRRTPPTTSPSSS</sequence>
<gene>
    <name evidence="3" type="ORF">GCM10023225_17740</name>
</gene>
<organism evidence="3 4">
    <name type="scientific">Kineococcus glutinatus</name>
    <dbReference type="NCBI Taxonomy" id="1070872"/>
    <lineage>
        <taxon>Bacteria</taxon>
        <taxon>Bacillati</taxon>
        <taxon>Actinomycetota</taxon>
        <taxon>Actinomycetes</taxon>
        <taxon>Kineosporiales</taxon>
        <taxon>Kineosporiaceae</taxon>
        <taxon>Kineococcus</taxon>
    </lineage>
</organism>
<feature type="transmembrane region" description="Helical" evidence="2">
    <location>
        <begin position="110"/>
        <end position="131"/>
    </location>
</feature>
<dbReference type="RefSeq" id="WP_345712114.1">
    <property type="nucleotide sequence ID" value="NZ_BAABIL010000239.1"/>
</dbReference>